<dbReference type="EMBL" id="JBBPFD010000016">
    <property type="protein sequence ID" value="KAK7893532.1"/>
    <property type="molecule type" value="Genomic_DNA"/>
</dbReference>
<evidence type="ECO:0000313" key="2">
    <source>
        <dbReference type="EMBL" id="KAK7893532.1"/>
    </source>
</evidence>
<feature type="compositionally biased region" description="Polar residues" evidence="1">
    <location>
        <begin position="228"/>
        <end position="244"/>
    </location>
</feature>
<organism evidence="2 3">
    <name type="scientific">Mugilogobius chulae</name>
    <name type="common">yellowstripe goby</name>
    <dbReference type="NCBI Taxonomy" id="88201"/>
    <lineage>
        <taxon>Eukaryota</taxon>
        <taxon>Metazoa</taxon>
        <taxon>Chordata</taxon>
        <taxon>Craniata</taxon>
        <taxon>Vertebrata</taxon>
        <taxon>Euteleostomi</taxon>
        <taxon>Actinopterygii</taxon>
        <taxon>Neopterygii</taxon>
        <taxon>Teleostei</taxon>
        <taxon>Neoteleostei</taxon>
        <taxon>Acanthomorphata</taxon>
        <taxon>Gobiaria</taxon>
        <taxon>Gobiiformes</taxon>
        <taxon>Gobioidei</taxon>
        <taxon>Gobiidae</taxon>
        <taxon>Gobionellinae</taxon>
        <taxon>Mugilogobius</taxon>
    </lineage>
</organism>
<feature type="compositionally biased region" description="Polar residues" evidence="1">
    <location>
        <begin position="134"/>
        <end position="154"/>
    </location>
</feature>
<evidence type="ECO:0000256" key="1">
    <source>
        <dbReference type="SAM" id="MobiDB-lite"/>
    </source>
</evidence>
<protein>
    <submittedName>
        <fullName evidence="2">Uncharacterized protein</fullName>
    </submittedName>
</protein>
<comment type="caution">
    <text evidence="2">The sequence shown here is derived from an EMBL/GenBank/DDBJ whole genome shotgun (WGS) entry which is preliminary data.</text>
</comment>
<accession>A0AAW0NHR5</accession>
<evidence type="ECO:0000313" key="3">
    <source>
        <dbReference type="Proteomes" id="UP001460270"/>
    </source>
</evidence>
<feature type="compositionally biased region" description="Basic and acidic residues" evidence="1">
    <location>
        <begin position="189"/>
        <end position="203"/>
    </location>
</feature>
<keyword evidence="3" id="KW-1185">Reference proteome</keyword>
<feature type="region of interest" description="Disordered" evidence="1">
    <location>
        <begin position="68"/>
        <end position="251"/>
    </location>
</feature>
<proteinExistence type="predicted"/>
<feature type="compositionally biased region" description="Basic and acidic residues" evidence="1">
    <location>
        <begin position="91"/>
        <end position="105"/>
    </location>
</feature>
<sequence>MPVTAEKEKATGSRVQKPEKNRSVAEEIFALFETTIAEYEEELGRFKLENKKKQELLDSVLNPKIMLHKENLHKEPRNVPQSRSMSPAPARKNEIPEMIQIKEEPELYSIKQEEEEVPVPVPDFSLVSVKTEESSSLQQGETEEQNTYKQSYAQAMTEVEIERSSDSGDTDHSSDMEADPQYSSDSDGDTDHSSDTDYNEAKDPLFNYSAEKMKVRIKSKGTAGPVKSSLSTKPKSAPQTSSNAAKDKYGV</sequence>
<name>A0AAW0NHR5_9GOBI</name>
<reference evidence="3" key="1">
    <citation type="submission" date="2024-04" db="EMBL/GenBank/DDBJ databases">
        <title>Salinicola lusitanus LLJ914,a marine bacterium isolated from the Okinawa Trough.</title>
        <authorList>
            <person name="Li J."/>
        </authorList>
    </citation>
    <scope>NUCLEOTIDE SEQUENCE [LARGE SCALE GENOMIC DNA]</scope>
</reference>
<dbReference type="AlphaFoldDB" id="A0AAW0NHR5"/>
<feature type="region of interest" description="Disordered" evidence="1">
    <location>
        <begin position="1"/>
        <end position="21"/>
    </location>
</feature>
<feature type="compositionally biased region" description="Basic and acidic residues" evidence="1">
    <location>
        <begin position="160"/>
        <end position="175"/>
    </location>
</feature>
<gene>
    <name evidence="2" type="ORF">WMY93_022684</name>
</gene>
<feature type="compositionally biased region" description="Basic and acidic residues" evidence="1">
    <location>
        <begin position="68"/>
        <end position="77"/>
    </location>
</feature>
<dbReference type="Proteomes" id="UP001460270">
    <property type="component" value="Unassembled WGS sequence"/>
</dbReference>